<proteinExistence type="predicted"/>
<dbReference type="OrthoDB" id="10251136at2759"/>
<evidence type="ECO:0000313" key="1">
    <source>
        <dbReference type="EMBL" id="CAG8649905.1"/>
    </source>
</evidence>
<dbReference type="AlphaFoldDB" id="A0A9N9DVW3"/>
<name>A0A9N9DVW3_9GLOM</name>
<protein>
    <submittedName>
        <fullName evidence="1">8767_t:CDS:1</fullName>
    </submittedName>
</protein>
<sequence>MNAQQKDRINQYFFEKFYFAGDKNLACARDPSQQEASQINIRNAASNYRKALMVLSRERADFVIRHEAAHLMNKVWDKYDRCWIGSTDGEISLTEIVEKEVNEKLLRKAQKKGTEIRSNIKEFKSGLKMEHVANMRCHVDKDYDIMEPPDLSLLMNC</sequence>
<gene>
    <name evidence="1" type="ORF">AMORRO_LOCUS9913</name>
</gene>
<dbReference type="Proteomes" id="UP000789342">
    <property type="component" value="Unassembled WGS sequence"/>
</dbReference>
<evidence type="ECO:0000313" key="2">
    <source>
        <dbReference type="Proteomes" id="UP000789342"/>
    </source>
</evidence>
<feature type="non-terminal residue" evidence="1">
    <location>
        <position position="1"/>
    </location>
</feature>
<keyword evidence="2" id="KW-1185">Reference proteome</keyword>
<organism evidence="1 2">
    <name type="scientific">Acaulospora morrowiae</name>
    <dbReference type="NCBI Taxonomy" id="94023"/>
    <lineage>
        <taxon>Eukaryota</taxon>
        <taxon>Fungi</taxon>
        <taxon>Fungi incertae sedis</taxon>
        <taxon>Mucoromycota</taxon>
        <taxon>Glomeromycotina</taxon>
        <taxon>Glomeromycetes</taxon>
        <taxon>Diversisporales</taxon>
        <taxon>Acaulosporaceae</taxon>
        <taxon>Acaulospora</taxon>
    </lineage>
</organism>
<comment type="caution">
    <text evidence="1">The sequence shown here is derived from an EMBL/GenBank/DDBJ whole genome shotgun (WGS) entry which is preliminary data.</text>
</comment>
<reference evidence="1" key="1">
    <citation type="submission" date="2021-06" db="EMBL/GenBank/DDBJ databases">
        <authorList>
            <person name="Kallberg Y."/>
            <person name="Tangrot J."/>
            <person name="Rosling A."/>
        </authorList>
    </citation>
    <scope>NUCLEOTIDE SEQUENCE</scope>
    <source>
        <strain evidence="1">CL551</strain>
    </source>
</reference>
<accession>A0A9N9DVW3</accession>
<dbReference type="EMBL" id="CAJVPV010010311">
    <property type="protein sequence ID" value="CAG8649905.1"/>
    <property type="molecule type" value="Genomic_DNA"/>
</dbReference>